<keyword evidence="3" id="KW-1185">Reference proteome</keyword>
<dbReference type="AlphaFoldDB" id="A0AAN9RZX2"/>
<evidence type="ECO:0000313" key="3">
    <source>
        <dbReference type="Proteomes" id="UP001386955"/>
    </source>
</evidence>
<feature type="compositionally biased region" description="Acidic residues" evidence="1">
    <location>
        <begin position="61"/>
        <end position="71"/>
    </location>
</feature>
<accession>A0AAN9RZX2</accession>
<reference evidence="2 3" key="1">
    <citation type="submission" date="2024-01" db="EMBL/GenBank/DDBJ databases">
        <title>The genomes of 5 underutilized Papilionoideae crops provide insights into root nodulation and disease resistanc.</title>
        <authorList>
            <person name="Jiang F."/>
        </authorList>
    </citation>
    <scope>NUCLEOTIDE SEQUENCE [LARGE SCALE GENOMIC DNA]</scope>
    <source>
        <strain evidence="2">DUOXIRENSHENG_FW03</strain>
        <tissue evidence="2">Leaves</tissue>
    </source>
</reference>
<feature type="region of interest" description="Disordered" evidence="1">
    <location>
        <begin position="61"/>
        <end position="84"/>
    </location>
</feature>
<sequence length="84" mass="9952">MLDRYPPYDEEIQLFDANAPMEDINRNDINFLMDNVQDDEFINNNEDNKEDGLTDEDKFTDEDVELDDVDDSNNNLDNSDEEWL</sequence>
<proteinExistence type="predicted"/>
<name>A0AAN9RZX2_PSOTE</name>
<dbReference type="Proteomes" id="UP001386955">
    <property type="component" value="Unassembled WGS sequence"/>
</dbReference>
<comment type="caution">
    <text evidence="2">The sequence shown here is derived from an EMBL/GenBank/DDBJ whole genome shotgun (WGS) entry which is preliminary data.</text>
</comment>
<evidence type="ECO:0000256" key="1">
    <source>
        <dbReference type="SAM" id="MobiDB-lite"/>
    </source>
</evidence>
<organism evidence="2 3">
    <name type="scientific">Psophocarpus tetragonolobus</name>
    <name type="common">Winged bean</name>
    <name type="synonym">Dolichos tetragonolobus</name>
    <dbReference type="NCBI Taxonomy" id="3891"/>
    <lineage>
        <taxon>Eukaryota</taxon>
        <taxon>Viridiplantae</taxon>
        <taxon>Streptophyta</taxon>
        <taxon>Embryophyta</taxon>
        <taxon>Tracheophyta</taxon>
        <taxon>Spermatophyta</taxon>
        <taxon>Magnoliopsida</taxon>
        <taxon>eudicotyledons</taxon>
        <taxon>Gunneridae</taxon>
        <taxon>Pentapetalae</taxon>
        <taxon>rosids</taxon>
        <taxon>fabids</taxon>
        <taxon>Fabales</taxon>
        <taxon>Fabaceae</taxon>
        <taxon>Papilionoideae</taxon>
        <taxon>50 kb inversion clade</taxon>
        <taxon>NPAAA clade</taxon>
        <taxon>indigoferoid/millettioid clade</taxon>
        <taxon>Phaseoleae</taxon>
        <taxon>Psophocarpus</taxon>
    </lineage>
</organism>
<protein>
    <submittedName>
        <fullName evidence="2">Uncharacterized protein</fullName>
    </submittedName>
</protein>
<gene>
    <name evidence="2" type="ORF">VNO78_26908</name>
</gene>
<evidence type="ECO:0000313" key="2">
    <source>
        <dbReference type="EMBL" id="KAK7386575.1"/>
    </source>
</evidence>
<dbReference type="EMBL" id="JAYMYS010000007">
    <property type="protein sequence ID" value="KAK7386575.1"/>
    <property type="molecule type" value="Genomic_DNA"/>
</dbReference>